<dbReference type="PANTHER" id="PTHR37691">
    <property type="entry name" value="BLR3518 PROTEIN"/>
    <property type="match status" value="1"/>
</dbReference>
<feature type="transmembrane region" description="Helical" evidence="1">
    <location>
        <begin position="76"/>
        <end position="99"/>
    </location>
</feature>
<dbReference type="InterPro" id="IPR027396">
    <property type="entry name" value="DsrEFH-like"/>
</dbReference>
<dbReference type="SUPFAM" id="SSF75169">
    <property type="entry name" value="DsrEFH-like"/>
    <property type="match status" value="1"/>
</dbReference>
<keyword evidence="1" id="KW-1133">Transmembrane helix</keyword>
<dbReference type="Gene3D" id="3.40.1260.10">
    <property type="entry name" value="DsrEFH-like"/>
    <property type="match status" value="1"/>
</dbReference>
<dbReference type="EMBL" id="SMFX01000001">
    <property type="protein sequence ID" value="TCK16901.1"/>
    <property type="molecule type" value="Genomic_DNA"/>
</dbReference>
<name>A0A4R1H8R2_9GAMM</name>
<dbReference type="AlphaFoldDB" id="A0A4R1H8R2"/>
<dbReference type="PANTHER" id="PTHR37691:SF1">
    <property type="entry name" value="BLR3518 PROTEIN"/>
    <property type="match status" value="1"/>
</dbReference>
<evidence type="ECO:0000313" key="3">
    <source>
        <dbReference type="Proteomes" id="UP000295707"/>
    </source>
</evidence>
<accession>A0A4R1H8R2</accession>
<evidence type="ECO:0000256" key="1">
    <source>
        <dbReference type="SAM" id="Phobius"/>
    </source>
</evidence>
<gene>
    <name evidence="2" type="ORF">DFR30_0120</name>
</gene>
<keyword evidence="3" id="KW-1185">Reference proteome</keyword>
<protein>
    <submittedName>
        <fullName evidence="2">Intracellular sulfur oxidation DsrE/DsrF family protein</fullName>
    </submittedName>
</protein>
<sequence length="233" mass="25915">MNNTWDDATLSAYIDGELDADRQNAVLAAMEHNKALSERICSLRRTKDWMRTGYGSATPPPRELPGRKFSWRNLRAGVAASVMALAIGTGAGLLAYGYAEHDDAMARSASSDPHRIVLHIDDSDPEHFGQLLDFTESFLQENRDNGAQVEVVANSGGLDLLRTDRSPYQQRVRELSAKYSNLQFIACMNAIRNLKRAGSDVPLIDDVHTGETAIDHVVKRLQQGWTYRKIDSL</sequence>
<reference evidence="2 3" key="1">
    <citation type="submission" date="2019-03" db="EMBL/GenBank/DDBJ databases">
        <title>Genomic Encyclopedia of Type Strains, Phase IV (KMG-IV): sequencing the most valuable type-strain genomes for metagenomic binning, comparative biology and taxonomic classification.</title>
        <authorList>
            <person name="Goeker M."/>
        </authorList>
    </citation>
    <scope>NUCLEOTIDE SEQUENCE [LARGE SCALE GENOMIC DNA]</scope>
    <source>
        <strain evidence="2 3">DSM 19610</strain>
    </source>
</reference>
<proteinExistence type="predicted"/>
<keyword evidence="1" id="KW-0812">Transmembrane</keyword>
<organism evidence="2 3">
    <name type="scientific">Thiogranum longum</name>
    <dbReference type="NCBI Taxonomy" id="1537524"/>
    <lineage>
        <taxon>Bacteria</taxon>
        <taxon>Pseudomonadati</taxon>
        <taxon>Pseudomonadota</taxon>
        <taxon>Gammaproteobacteria</taxon>
        <taxon>Chromatiales</taxon>
        <taxon>Ectothiorhodospiraceae</taxon>
        <taxon>Thiogranum</taxon>
    </lineage>
</organism>
<dbReference type="Proteomes" id="UP000295707">
    <property type="component" value="Unassembled WGS sequence"/>
</dbReference>
<evidence type="ECO:0000313" key="2">
    <source>
        <dbReference type="EMBL" id="TCK16901.1"/>
    </source>
</evidence>
<keyword evidence="1" id="KW-0472">Membrane</keyword>
<comment type="caution">
    <text evidence="2">The sequence shown here is derived from an EMBL/GenBank/DDBJ whole genome shotgun (WGS) entry which is preliminary data.</text>
</comment>